<feature type="transmembrane region" description="Helical" evidence="2">
    <location>
        <begin position="142"/>
        <end position="163"/>
    </location>
</feature>
<protein>
    <submittedName>
        <fullName evidence="3">Uncharacterized protein</fullName>
    </submittedName>
</protein>
<keyword evidence="2" id="KW-1133">Transmembrane helix</keyword>
<evidence type="ECO:0000313" key="4">
    <source>
        <dbReference type="Proteomes" id="UP000266841"/>
    </source>
</evidence>
<dbReference type="AlphaFoldDB" id="K0T0I3"/>
<dbReference type="Gene3D" id="3.80.10.10">
    <property type="entry name" value="Ribonuclease Inhibitor"/>
    <property type="match status" value="1"/>
</dbReference>
<dbReference type="InterPro" id="IPR032675">
    <property type="entry name" value="LRR_dom_sf"/>
</dbReference>
<feature type="region of interest" description="Disordered" evidence="1">
    <location>
        <begin position="350"/>
        <end position="451"/>
    </location>
</feature>
<keyword evidence="4" id="KW-1185">Reference proteome</keyword>
<keyword evidence="2" id="KW-0472">Membrane</keyword>
<dbReference type="OrthoDB" id="73067at2759"/>
<dbReference type="Proteomes" id="UP000266841">
    <property type="component" value="Unassembled WGS sequence"/>
</dbReference>
<dbReference type="EMBL" id="AGNL01007541">
    <property type="protein sequence ID" value="EJK71180.1"/>
    <property type="molecule type" value="Genomic_DNA"/>
</dbReference>
<evidence type="ECO:0000256" key="1">
    <source>
        <dbReference type="SAM" id="MobiDB-lite"/>
    </source>
</evidence>
<keyword evidence="2" id="KW-0812">Transmembrane</keyword>
<evidence type="ECO:0000313" key="3">
    <source>
        <dbReference type="EMBL" id="EJK71180.1"/>
    </source>
</evidence>
<name>K0T0I3_THAOC</name>
<feature type="region of interest" description="Disordered" evidence="1">
    <location>
        <begin position="171"/>
        <end position="201"/>
    </location>
</feature>
<accession>K0T0I3</accession>
<organism evidence="3 4">
    <name type="scientific">Thalassiosira oceanica</name>
    <name type="common">Marine diatom</name>
    <dbReference type="NCBI Taxonomy" id="159749"/>
    <lineage>
        <taxon>Eukaryota</taxon>
        <taxon>Sar</taxon>
        <taxon>Stramenopiles</taxon>
        <taxon>Ochrophyta</taxon>
        <taxon>Bacillariophyta</taxon>
        <taxon>Coscinodiscophyceae</taxon>
        <taxon>Thalassiosirophycidae</taxon>
        <taxon>Thalassiosirales</taxon>
        <taxon>Thalassiosiraceae</taxon>
        <taxon>Thalassiosira</taxon>
    </lineage>
</organism>
<dbReference type="SUPFAM" id="SSF52058">
    <property type="entry name" value="L domain-like"/>
    <property type="match status" value="1"/>
</dbReference>
<feature type="compositionally biased region" description="Basic and acidic residues" evidence="1">
    <location>
        <begin position="374"/>
        <end position="430"/>
    </location>
</feature>
<proteinExistence type="predicted"/>
<sequence>RRYGDDGRRASPTDLRPESVLLYVRVGSQGDDECAWPGVTCRGLGVHADGAEVDEDDLRVVGLSVRGDVSSADRRGVDLVGALPLELAFLINLEQIDLSHNRLDGELRGEVLGWENVRVIELNDNLLVSFFRERLLWPWTGTLFRSAVWLTFFFHLFASAPLFGRKYQERENPPRARAGHAAHQADSAPQPLLGHRPPFPLRPPGGPVAPLPLGRLLPQRGGRGTAKVTCPVADCCTICFEGYSPDLYGTYESKVVDGSKHAVSADKMSELKIRLVQASEDHGTKLLDVSTPEFRAYAWLAEDARSGSDGGDYDDAQLLRRYALSAVYFSAEGGNWLRRDGWLTPKDECEWEGVSGERSPPEDHVPAGPAGPEHGVERPGRTDTEGDRNADEAQHTGARREPPDLDPERGRTPDGPRPRLPPVERLRGTEHAPGGLRVEARPGDPALGRLQRRRACPGLPGRLLHDLLHERDFGG</sequence>
<reference evidence="3 4" key="1">
    <citation type="journal article" date="2012" name="Genome Biol.">
        <title>Genome and low-iron response of an oceanic diatom adapted to chronic iron limitation.</title>
        <authorList>
            <person name="Lommer M."/>
            <person name="Specht M."/>
            <person name="Roy A.S."/>
            <person name="Kraemer L."/>
            <person name="Andreson R."/>
            <person name="Gutowska M.A."/>
            <person name="Wolf J."/>
            <person name="Bergner S.V."/>
            <person name="Schilhabel M.B."/>
            <person name="Klostermeier U.C."/>
            <person name="Beiko R.G."/>
            <person name="Rosenstiel P."/>
            <person name="Hippler M."/>
            <person name="Laroche J."/>
        </authorList>
    </citation>
    <scope>NUCLEOTIDE SEQUENCE [LARGE SCALE GENOMIC DNA]</scope>
    <source>
        <strain evidence="3 4">CCMP1005</strain>
    </source>
</reference>
<feature type="non-terminal residue" evidence="3">
    <location>
        <position position="1"/>
    </location>
</feature>
<comment type="caution">
    <text evidence="3">The sequence shown here is derived from an EMBL/GenBank/DDBJ whole genome shotgun (WGS) entry which is preliminary data.</text>
</comment>
<evidence type="ECO:0000256" key="2">
    <source>
        <dbReference type="SAM" id="Phobius"/>
    </source>
</evidence>
<gene>
    <name evidence="3" type="ORF">THAOC_07406</name>
</gene>